<dbReference type="Proteomes" id="UP000645828">
    <property type="component" value="Unassembled WGS sequence"/>
</dbReference>
<evidence type="ECO:0000313" key="3">
    <source>
        <dbReference type="Proteomes" id="UP000645828"/>
    </source>
</evidence>
<dbReference type="GO" id="GO:0043565">
    <property type="term" value="F:sequence-specific DNA binding"/>
    <property type="evidence" value="ECO:0007669"/>
    <property type="project" value="TreeGrafter"/>
</dbReference>
<feature type="region of interest" description="Disordered" evidence="1">
    <location>
        <begin position="1"/>
        <end position="36"/>
    </location>
</feature>
<proteinExistence type="predicted"/>
<name>A0A811YHZ8_NYCPR</name>
<dbReference type="GO" id="GO:0045944">
    <property type="term" value="P:positive regulation of transcription by RNA polymerase II"/>
    <property type="evidence" value="ECO:0007669"/>
    <property type="project" value="TreeGrafter"/>
</dbReference>
<dbReference type="PANTHER" id="PTHR13523">
    <property type="entry name" value="COILED-COIL-HELIX-COILED-COIL-HELIX DOMAIN CONTAINING 2/NUR77"/>
    <property type="match status" value="1"/>
</dbReference>
<dbReference type="AlphaFoldDB" id="A0A811YHZ8"/>
<keyword evidence="3" id="KW-1185">Reference proteome</keyword>
<dbReference type="InterPro" id="IPR055304">
    <property type="entry name" value="CHCHD2/10-like"/>
</dbReference>
<comment type="caution">
    <text evidence="2">The sequence shown here is derived from an EMBL/GenBank/DDBJ whole genome shotgun (WGS) entry which is preliminary data.</text>
</comment>
<feature type="compositionally biased region" description="Low complexity" evidence="1">
    <location>
        <begin position="9"/>
        <end position="28"/>
    </location>
</feature>
<accession>A0A811YHZ8</accession>
<sequence length="135" mass="14060">MLHGSRSRTSGTAPPASRSAASSSLPTAIGSPAAPWQPGLRAQMATTAAGVAAGFADRHMIGHAITGDFAGSNPEMKPFLECAQNQGDLNLCEGFSKLLKQCRSTNCFILEMHGAQLISALPLTINEIVEVTLPL</sequence>
<dbReference type="GO" id="GO:0005739">
    <property type="term" value="C:mitochondrion"/>
    <property type="evidence" value="ECO:0007669"/>
    <property type="project" value="TreeGrafter"/>
</dbReference>
<dbReference type="GO" id="GO:0005634">
    <property type="term" value="C:nucleus"/>
    <property type="evidence" value="ECO:0007669"/>
    <property type="project" value="TreeGrafter"/>
</dbReference>
<dbReference type="GO" id="GO:0007005">
    <property type="term" value="P:mitochondrion organization"/>
    <property type="evidence" value="ECO:0007669"/>
    <property type="project" value="InterPro"/>
</dbReference>
<dbReference type="EMBL" id="CAJHUB010000675">
    <property type="protein sequence ID" value="CAD7675575.1"/>
    <property type="molecule type" value="Genomic_DNA"/>
</dbReference>
<organism evidence="2 3">
    <name type="scientific">Nyctereutes procyonoides</name>
    <name type="common">Raccoon dog</name>
    <name type="synonym">Canis procyonoides</name>
    <dbReference type="NCBI Taxonomy" id="34880"/>
    <lineage>
        <taxon>Eukaryota</taxon>
        <taxon>Metazoa</taxon>
        <taxon>Chordata</taxon>
        <taxon>Craniata</taxon>
        <taxon>Vertebrata</taxon>
        <taxon>Euteleostomi</taxon>
        <taxon>Mammalia</taxon>
        <taxon>Eutheria</taxon>
        <taxon>Laurasiatheria</taxon>
        <taxon>Carnivora</taxon>
        <taxon>Caniformia</taxon>
        <taxon>Canidae</taxon>
        <taxon>Nyctereutes</taxon>
    </lineage>
</organism>
<evidence type="ECO:0000256" key="1">
    <source>
        <dbReference type="SAM" id="MobiDB-lite"/>
    </source>
</evidence>
<evidence type="ECO:0000313" key="2">
    <source>
        <dbReference type="EMBL" id="CAD7675575.1"/>
    </source>
</evidence>
<protein>
    <submittedName>
        <fullName evidence="2">(raccoon dog) hypothetical protein</fullName>
    </submittedName>
</protein>
<dbReference type="PANTHER" id="PTHR13523:SF3">
    <property type="entry name" value="COILED-COIL-HELIX-COILED-COIL-HELIX DOMAIN-CONTAINING PROTEIN 2-RELATED"/>
    <property type="match status" value="1"/>
</dbReference>
<gene>
    <name evidence="2" type="ORF">NYPRO_LOCUS8370</name>
</gene>
<reference evidence="2" key="1">
    <citation type="submission" date="2020-12" db="EMBL/GenBank/DDBJ databases">
        <authorList>
            <consortium name="Molecular Ecology Group"/>
        </authorList>
    </citation>
    <scope>NUCLEOTIDE SEQUENCE</scope>
    <source>
        <strain evidence="2">TBG_1078</strain>
    </source>
</reference>